<sequence length="415" mass="45066">MSSGPPVYDYKDVNLAPGVKAANWTEAAVAIIFVIVRMYTQVFIVGKVDIEDWVILGALATALANTILLTIAMDWGVGRHMQFLTPTQAVNAMKFEFISQGPGLFSACLGRISFALFLLKFCRTKKWRLNLVWSVVWVQVVSNILCYLLIVLQCEHMSKLWDPTTPGKCWTPKVQVISGYALGVINTIHDIVLLVVPMVIMTELKMRLRVKVVLTLVMGTSIFGVVSSVLKTIALGTIGKRGDFTYETIQFIIWLTVENYVIICASSVPSFRQLFVSFKRRGTTVNSFPLSGSDGETGKRGRTPGPGTNTYGGTNRTATKVGTFYDDLDDPELGGEGKGRRHTGRTKDGYSSSEEHIVSSPTWVTAERGPVGGTGVARPGGITKTMTTKLTFEDASRGAGGAGELVSAGGARAKY</sequence>
<comment type="subcellular location">
    <subcellularLocation>
        <location evidence="1">Membrane</location>
        <topology evidence="1">Multi-pass membrane protein</topology>
    </subcellularLocation>
</comment>
<feature type="domain" description="Rhodopsin" evidence="8">
    <location>
        <begin position="36"/>
        <end position="275"/>
    </location>
</feature>
<keyword evidence="4 7" id="KW-0472">Membrane</keyword>
<evidence type="ECO:0000256" key="1">
    <source>
        <dbReference type="ARBA" id="ARBA00004141"/>
    </source>
</evidence>
<evidence type="ECO:0000256" key="6">
    <source>
        <dbReference type="SAM" id="MobiDB-lite"/>
    </source>
</evidence>
<proteinExistence type="inferred from homology"/>
<evidence type="ECO:0000256" key="3">
    <source>
        <dbReference type="ARBA" id="ARBA00022989"/>
    </source>
</evidence>
<keyword evidence="2 7" id="KW-0812">Transmembrane</keyword>
<evidence type="ECO:0000256" key="2">
    <source>
        <dbReference type="ARBA" id="ARBA00022692"/>
    </source>
</evidence>
<keyword evidence="3 7" id="KW-1133">Transmembrane helix</keyword>
<dbReference type="EMBL" id="ML996702">
    <property type="protein sequence ID" value="KAF2397899.1"/>
    <property type="molecule type" value="Genomic_DNA"/>
</dbReference>
<feature type="transmembrane region" description="Helical" evidence="7">
    <location>
        <begin position="97"/>
        <end position="119"/>
    </location>
</feature>
<protein>
    <recommendedName>
        <fullName evidence="8">Rhodopsin domain-containing protein</fullName>
    </recommendedName>
</protein>
<dbReference type="AlphaFoldDB" id="A0A6G1HPY1"/>
<dbReference type="PANTHER" id="PTHR33048:SF146">
    <property type="entry name" value="INTEGRAL MEMBRANE PROTEIN"/>
    <property type="match status" value="1"/>
</dbReference>
<dbReference type="InterPro" id="IPR049326">
    <property type="entry name" value="Rhodopsin_dom_fungi"/>
</dbReference>
<evidence type="ECO:0000313" key="10">
    <source>
        <dbReference type="Proteomes" id="UP000799640"/>
    </source>
</evidence>
<comment type="similarity">
    <text evidence="5">Belongs to the SAT4 family.</text>
</comment>
<feature type="region of interest" description="Disordered" evidence="6">
    <location>
        <begin position="289"/>
        <end position="359"/>
    </location>
</feature>
<feature type="transmembrane region" description="Helical" evidence="7">
    <location>
        <begin position="27"/>
        <end position="46"/>
    </location>
</feature>
<keyword evidence="10" id="KW-1185">Reference proteome</keyword>
<feature type="region of interest" description="Disordered" evidence="6">
    <location>
        <begin position="395"/>
        <end position="415"/>
    </location>
</feature>
<gene>
    <name evidence="9" type="ORF">EJ06DRAFT_558850</name>
</gene>
<feature type="compositionally biased region" description="Low complexity" evidence="6">
    <location>
        <begin position="303"/>
        <end position="319"/>
    </location>
</feature>
<evidence type="ECO:0000259" key="8">
    <source>
        <dbReference type="Pfam" id="PF20684"/>
    </source>
</evidence>
<feature type="transmembrane region" description="Helical" evidence="7">
    <location>
        <begin position="251"/>
        <end position="271"/>
    </location>
</feature>
<feature type="transmembrane region" description="Helical" evidence="7">
    <location>
        <begin position="131"/>
        <end position="152"/>
    </location>
</feature>
<dbReference type="PANTHER" id="PTHR33048">
    <property type="entry name" value="PTH11-LIKE INTEGRAL MEMBRANE PROTEIN (AFU_ORTHOLOGUE AFUA_5G11245)"/>
    <property type="match status" value="1"/>
</dbReference>
<dbReference type="OrthoDB" id="3934549at2759"/>
<evidence type="ECO:0000313" key="9">
    <source>
        <dbReference type="EMBL" id="KAF2397899.1"/>
    </source>
</evidence>
<organism evidence="9 10">
    <name type="scientific">Trichodelitschia bisporula</name>
    <dbReference type="NCBI Taxonomy" id="703511"/>
    <lineage>
        <taxon>Eukaryota</taxon>
        <taxon>Fungi</taxon>
        <taxon>Dikarya</taxon>
        <taxon>Ascomycota</taxon>
        <taxon>Pezizomycotina</taxon>
        <taxon>Dothideomycetes</taxon>
        <taxon>Dothideomycetes incertae sedis</taxon>
        <taxon>Phaeotrichales</taxon>
        <taxon>Phaeotrichaceae</taxon>
        <taxon>Trichodelitschia</taxon>
    </lineage>
</organism>
<feature type="transmembrane region" description="Helical" evidence="7">
    <location>
        <begin position="180"/>
        <end position="200"/>
    </location>
</feature>
<dbReference type="GO" id="GO:0016020">
    <property type="term" value="C:membrane"/>
    <property type="evidence" value="ECO:0007669"/>
    <property type="project" value="UniProtKB-SubCell"/>
</dbReference>
<reference evidence="9" key="1">
    <citation type="journal article" date="2020" name="Stud. Mycol.">
        <title>101 Dothideomycetes genomes: a test case for predicting lifestyles and emergence of pathogens.</title>
        <authorList>
            <person name="Haridas S."/>
            <person name="Albert R."/>
            <person name="Binder M."/>
            <person name="Bloem J."/>
            <person name="Labutti K."/>
            <person name="Salamov A."/>
            <person name="Andreopoulos B."/>
            <person name="Baker S."/>
            <person name="Barry K."/>
            <person name="Bills G."/>
            <person name="Bluhm B."/>
            <person name="Cannon C."/>
            <person name="Castanera R."/>
            <person name="Culley D."/>
            <person name="Daum C."/>
            <person name="Ezra D."/>
            <person name="Gonzalez J."/>
            <person name="Henrissat B."/>
            <person name="Kuo A."/>
            <person name="Liang C."/>
            <person name="Lipzen A."/>
            <person name="Lutzoni F."/>
            <person name="Magnuson J."/>
            <person name="Mondo S."/>
            <person name="Nolan M."/>
            <person name="Ohm R."/>
            <person name="Pangilinan J."/>
            <person name="Park H.-J."/>
            <person name="Ramirez L."/>
            <person name="Alfaro M."/>
            <person name="Sun H."/>
            <person name="Tritt A."/>
            <person name="Yoshinaga Y."/>
            <person name="Zwiers L.-H."/>
            <person name="Turgeon B."/>
            <person name="Goodwin S."/>
            <person name="Spatafora J."/>
            <person name="Crous P."/>
            <person name="Grigoriev I."/>
        </authorList>
    </citation>
    <scope>NUCLEOTIDE SEQUENCE</scope>
    <source>
        <strain evidence="9">CBS 262.69</strain>
    </source>
</reference>
<accession>A0A6G1HPY1</accession>
<dbReference type="Pfam" id="PF20684">
    <property type="entry name" value="Fung_rhodopsin"/>
    <property type="match status" value="1"/>
</dbReference>
<dbReference type="InterPro" id="IPR052337">
    <property type="entry name" value="SAT4-like"/>
</dbReference>
<feature type="transmembrane region" description="Helical" evidence="7">
    <location>
        <begin position="53"/>
        <end position="77"/>
    </location>
</feature>
<evidence type="ECO:0000256" key="5">
    <source>
        <dbReference type="ARBA" id="ARBA00038359"/>
    </source>
</evidence>
<name>A0A6G1HPY1_9PEZI</name>
<evidence type="ECO:0000256" key="4">
    <source>
        <dbReference type="ARBA" id="ARBA00023136"/>
    </source>
</evidence>
<feature type="transmembrane region" description="Helical" evidence="7">
    <location>
        <begin position="212"/>
        <end position="239"/>
    </location>
</feature>
<dbReference type="Proteomes" id="UP000799640">
    <property type="component" value="Unassembled WGS sequence"/>
</dbReference>
<evidence type="ECO:0000256" key="7">
    <source>
        <dbReference type="SAM" id="Phobius"/>
    </source>
</evidence>
<feature type="compositionally biased region" description="Basic and acidic residues" evidence="6">
    <location>
        <begin position="345"/>
        <end position="357"/>
    </location>
</feature>